<evidence type="ECO:0000256" key="7">
    <source>
        <dbReference type="ARBA" id="ARBA00024799"/>
    </source>
</evidence>
<dbReference type="InterPro" id="IPR014746">
    <property type="entry name" value="Gln_synth/guanido_kin_cat_dom"/>
</dbReference>
<keyword evidence="4 10" id="KW-0547">Nucleotide-binding</keyword>
<dbReference type="InterPro" id="IPR017958">
    <property type="entry name" value="Gln-tRNA_amidoTrfase_suB_CS"/>
</dbReference>
<keyword evidence="3 10" id="KW-0436">Ligase</keyword>
<dbReference type="PANTHER" id="PTHR11659">
    <property type="entry name" value="GLUTAMYL-TRNA GLN AMIDOTRANSFERASE SUBUNIT B MITOCHONDRIAL AND PROKARYOTIC PET112-RELATED"/>
    <property type="match status" value="1"/>
</dbReference>
<dbReference type="AlphaFoldDB" id="A0A1H3BCD2"/>
<evidence type="ECO:0000256" key="2">
    <source>
        <dbReference type="ARBA" id="ARBA00011123"/>
    </source>
</evidence>
<dbReference type="GO" id="GO:0016740">
    <property type="term" value="F:transferase activity"/>
    <property type="evidence" value="ECO:0007669"/>
    <property type="project" value="UniProtKB-KW"/>
</dbReference>
<comment type="subunit">
    <text evidence="2 10">Heterotrimer of A, B and C subunits.</text>
</comment>
<dbReference type="InterPro" id="IPR018027">
    <property type="entry name" value="Asn/Gln_amidotransferase"/>
</dbReference>
<organism evidence="12 13">
    <name type="scientific">Eubacterium barkeri</name>
    <name type="common">Clostridium barkeri</name>
    <dbReference type="NCBI Taxonomy" id="1528"/>
    <lineage>
        <taxon>Bacteria</taxon>
        <taxon>Bacillati</taxon>
        <taxon>Bacillota</taxon>
        <taxon>Clostridia</taxon>
        <taxon>Eubacteriales</taxon>
        <taxon>Eubacteriaceae</taxon>
        <taxon>Eubacterium</taxon>
    </lineage>
</organism>
<dbReference type="Gene3D" id="1.10.150.380">
    <property type="entry name" value="GatB domain, N-terminal subdomain"/>
    <property type="match status" value="1"/>
</dbReference>
<feature type="domain" description="Asn/Gln amidotransferase" evidence="11">
    <location>
        <begin position="326"/>
        <end position="473"/>
    </location>
</feature>
<evidence type="ECO:0000256" key="6">
    <source>
        <dbReference type="ARBA" id="ARBA00022917"/>
    </source>
</evidence>
<reference evidence="13" key="1">
    <citation type="submission" date="2016-10" db="EMBL/GenBank/DDBJ databases">
        <authorList>
            <person name="Varghese N."/>
            <person name="Submissions S."/>
        </authorList>
    </citation>
    <scope>NUCLEOTIDE SEQUENCE [LARGE SCALE GENOMIC DNA]</scope>
    <source>
        <strain evidence="13">VPI 5359</strain>
    </source>
</reference>
<dbReference type="EMBL" id="FNOU01000002">
    <property type="protein sequence ID" value="SDX39603.1"/>
    <property type="molecule type" value="Genomic_DNA"/>
</dbReference>
<dbReference type="GO" id="GO:0005524">
    <property type="term" value="F:ATP binding"/>
    <property type="evidence" value="ECO:0007669"/>
    <property type="project" value="UniProtKB-KW"/>
</dbReference>
<dbReference type="InterPro" id="IPR042114">
    <property type="entry name" value="GatB_C_1"/>
</dbReference>
<keyword evidence="12" id="KW-0808">Transferase</keyword>
<dbReference type="STRING" id="1528.SAMN04488579_10225"/>
<evidence type="ECO:0000256" key="8">
    <source>
        <dbReference type="ARBA" id="ARBA00047380"/>
    </source>
</evidence>
<comment type="catalytic activity">
    <reaction evidence="9 10">
        <text>L-glutamyl-tRNA(Gln) + L-glutamine + ATP + H2O = L-glutaminyl-tRNA(Gln) + L-glutamate + ADP + phosphate + H(+)</text>
        <dbReference type="Rhea" id="RHEA:17521"/>
        <dbReference type="Rhea" id="RHEA-COMP:9681"/>
        <dbReference type="Rhea" id="RHEA-COMP:9684"/>
        <dbReference type="ChEBI" id="CHEBI:15377"/>
        <dbReference type="ChEBI" id="CHEBI:15378"/>
        <dbReference type="ChEBI" id="CHEBI:29985"/>
        <dbReference type="ChEBI" id="CHEBI:30616"/>
        <dbReference type="ChEBI" id="CHEBI:43474"/>
        <dbReference type="ChEBI" id="CHEBI:58359"/>
        <dbReference type="ChEBI" id="CHEBI:78520"/>
        <dbReference type="ChEBI" id="CHEBI:78521"/>
        <dbReference type="ChEBI" id="CHEBI:456216"/>
    </reaction>
</comment>
<dbReference type="GO" id="GO:0050567">
    <property type="term" value="F:glutaminyl-tRNA synthase (glutamine-hydrolyzing) activity"/>
    <property type="evidence" value="ECO:0007669"/>
    <property type="project" value="UniProtKB-UniRule"/>
</dbReference>
<protein>
    <recommendedName>
        <fullName evidence="10">Aspartyl/glutamyl-tRNA(Asn/Gln) amidotransferase subunit B</fullName>
        <shortName evidence="10">Asp/Glu-ADT subunit B</shortName>
        <ecNumber evidence="10">6.3.5.-</ecNumber>
    </recommendedName>
</protein>
<proteinExistence type="inferred from homology"/>
<evidence type="ECO:0000313" key="13">
    <source>
        <dbReference type="Proteomes" id="UP000199652"/>
    </source>
</evidence>
<comment type="similarity">
    <text evidence="1 10">Belongs to the GatB/GatE family. GatB subfamily.</text>
</comment>
<comment type="catalytic activity">
    <reaction evidence="8 10">
        <text>L-aspartyl-tRNA(Asn) + L-glutamine + ATP + H2O = L-asparaginyl-tRNA(Asn) + L-glutamate + ADP + phosphate + 2 H(+)</text>
        <dbReference type="Rhea" id="RHEA:14513"/>
        <dbReference type="Rhea" id="RHEA-COMP:9674"/>
        <dbReference type="Rhea" id="RHEA-COMP:9677"/>
        <dbReference type="ChEBI" id="CHEBI:15377"/>
        <dbReference type="ChEBI" id="CHEBI:15378"/>
        <dbReference type="ChEBI" id="CHEBI:29985"/>
        <dbReference type="ChEBI" id="CHEBI:30616"/>
        <dbReference type="ChEBI" id="CHEBI:43474"/>
        <dbReference type="ChEBI" id="CHEBI:58359"/>
        <dbReference type="ChEBI" id="CHEBI:78515"/>
        <dbReference type="ChEBI" id="CHEBI:78516"/>
        <dbReference type="ChEBI" id="CHEBI:456216"/>
    </reaction>
</comment>
<dbReference type="InterPro" id="IPR006075">
    <property type="entry name" value="Asn/Gln-tRNA_Trfase_suB/E_cat"/>
</dbReference>
<dbReference type="NCBIfam" id="TIGR00133">
    <property type="entry name" value="gatB"/>
    <property type="match status" value="1"/>
</dbReference>
<dbReference type="InterPro" id="IPR004413">
    <property type="entry name" value="GatB"/>
</dbReference>
<dbReference type="FunFam" id="1.10.150.380:FF:000001">
    <property type="entry name" value="Aspartyl/glutamyl-tRNA(Asn/Gln) amidotransferase subunit B"/>
    <property type="match status" value="1"/>
</dbReference>
<evidence type="ECO:0000256" key="9">
    <source>
        <dbReference type="ARBA" id="ARBA00047913"/>
    </source>
</evidence>
<comment type="function">
    <text evidence="7 10">Allows the formation of correctly charged Asn-tRNA(Asn) or Gln-tRNA(Gln) through the transamidation of misacylated Asp-tRNA(Asn) or Glu-tRNA(Gln) in organisms which lack either or both of asparaginyl-tRNA or glutaminyl-tRNA synthetases. The reaction takes place in the presence of glutamine and ATP through an activated phospho-Asp-tRNA(Asn) or phospho-Glu-tRNA(Gln).</text>
</comment>
<dbReference type="HAMAP" id="MF_00121">
    <property type="entry name" value="GatB"/>
    <property type="match status" value="1"/>
</dbReference>
<keyword evidence="5 10" id="KW-0067">ATP-binding</keyword>
<evidence type="ECO:0000256" key="5">
    <source>
        <dbReference type="ARBA" id="ARBA00022840"/>
    </source>
</evidence>
<dbReference type="GO" id="GO:0050566">
    <property type="term" value="F:asparaginyl-tRNA synthase (glutamine-hydrolyzing) activity"/>
    <property type="evidence" value="ECO:0007669"/>
    <property type="project" value="RHEA"/>
</dbReference>
<gene>
    <name evidence="10" type="primary">gatB</name>
    <name evidence="12" type="ORF">SAMN04488579_10225</name>
</gene>
<evidence type="ECO:0000313" key="12">
    <source>
        <dbReference type="EMBL" id="SDX39603.1"/>
    </source>
</evidence>
<dbReference type="FunFam" id="1.10.10.410:FF:000001">
    <property type="entry name" value="Aspartyl/glutamyl-tRNA(Asn/Gln) amidotransferase subunit B"/>
    <property type="match status" value="1"/>
</dbReference>
<dbReference type="InterPro" id="IPR017959">
    <property type="entry name" value="Asn/Gln-tRNA_amidoTrfase_suB/E"/>
</dbReference>
<keyword evidence="6 10" id="KW-0648">Protein biosynthesis</keyword>
<keyword evidence="13" id="KW-1185">Reference proteome</keyword>
<dbReference type="Proteomes" id="UP000199652">
    <property type="component" value="Unassembled WGS sequence"/>
</dbReference>
<dbReference type="Pfam" id="PF02934">
    <property type="entry name" value="GatB_N"/>
    <property type="match status" value="1"/>
</dbReference>
<dbReference type="SUPFAM" id="SSF55931">
    <property type="entry name" value="Glutamine synthetase/guanido kinase"/>
    <property type="match status" value="1"/>
</dbReference>
<dbReference type="SUPFAM" id="SSF89095">
    <property type="entry name" value="GatB/YqeY motif"/>
    <property type="match status" value="1"/>
</dbReference>
<evidence type="ECO:0000256" key="4">
    <source>
        <dbReference type="ARBA" id="ARBA00022741"/>
    </source>
</evidence>
<dbReference type="InterPro" id="IPR003789">
    <property type="entry name" value="Asn/Gln_tRNA_amidoTrase-B-like"/>
</dbReference>
<accession>A0A1H3BCD2</accession>
<evidence type="ECO:0000259" key="11">
    <source>
        <dbReference type="SMART" id="SM00845"/>
    </source>
</evidence>
<dbReference type="Gene3D" id="1.10.10.410">
    <property type="match status" value="1"/>
</dbReference>
<dbReference type="OrthoDB" id="9804078at2"/>
<evidence type="ECO:0000256" key="10">
    <source>
        <dbReference type="HAMAP-Rule" id="MF_00121"/>
    </source>
</evidence>
<dbReference type="RefSeq" id="WP_090242689.1">
    <property type="nucleotide sequence ID" value="NZ_FNOU01000002.1"/>
</dbReference>
<dbReference type="GO" id="GO:0070681">
    <property type="term" value="P:glutaminyl-tRNAGln biosynthesis via transamidation"/>
    <property type="evidence" value="ECO:0007669"/>
    <property type="project" value="TreeGrafter"/>
</dbReference>
<dbReference type="NCBIfam" id="NF004012">
    <property type="entry name" value="PRK05477.1-2"/>
    <property type="match status" value="1"/>
</dbReference>
<dbReference type="PANTHER" id="PTHR11659:SF0">
    <property type="entry name" value="GLUTAMYL-TRNA(GLN) AMIDOTRANSFERASE SUBUNIT B, MITOCHONDRIAL"/>
    <property type="match status" value="1"/>
</dbReference>
<evidence type="ECO:0000256" key="3">
    <source>
        <dbReference type="ARBA" id="ARBA00022598"/>
    </source>
</evidence>
<dbReference type="EC" id="6.3.5.-" evidence="10"/>
<dbReference type="Pfam" id="PF02637">
    <property type="entry name" value="GatB_Yqey"/>
    <property type="match status" value="1"/>
</dbReference>
<name>A0A1H3BCD2_EUBBA</name>
<dbReference type="NCBIfam" id="NF004014">
    <property type="entry name" value="PRK05477.1-4"/>
    <property type="match status" value="1"/>
</dbReference>
<dbReference type="GO" id="GO:0006412">
    <property type="term" value="P:translation"/>
    <property type="evidence" value="ECO:0007669"/>
    <property type="project" value="UniProtKB-UniRule"/>
</dbReference>
<sequence length="479" mass="53382">MEYDIVIGMEIHAELATKSKIFCSCSTEFGADENTHACPVCLGMPGVLPVLNERVVEFATKAGLALNCHIANFSKMDRKNYFYPDLPKAYQTSQFDLPICTGGTVEIEVNGETKPIGITRIHIEEDAGKLLHESADGTLVDVNRCGVPLIEIVTEPDIRGAEEARVFAEKVRNILEYVGVSDCKMQEGSIRFDVNLSIKEKGAEVLGTRTEMKNLNSFRALQRAVQYESKRQIIELKKGHRIIQETRKWDDAKGASASMRSKEEAQDYRYFPEPDLVPIVISDEQIKRTKSELPELPEAKRNRYVSEFGLPEYDAAVLTTSKFTSKYFEDTVALFNEPKLISNWLMVDIPALLKENELTMETISFGPEKLAELLTLIKEGTISGKIGKSVLEEMFKTTASPKEIVEKNNWGQMSDTSELQGIIEKIVEENPKSLEDIAAGNKKAYGFLTGQVMKATKGQANPQVANGIIRQVVEGKLNG</sequence>
<dbReference type="SMART" id="SM00845">
    <property type="entry name" value="GatB_Yqey"/>
    <property type="match status" value="1"/>
</dbReference>
<dbReference type="InterPro" id="IPR023168">
    <property type="entry name" value="GatB_Yqey_C_2"/>
</dbReference>
<dbReference type="PROSITE" id="PS01234">
    <property type="entry name" value="GATB"/>
    <property type="match status" value="1"/>
</dbReference>
<evidence type="ECO:0000256" key="1">
    <source>
        <dbReference type="ARBA" id="ARBA00005306"/>
    </source>
</evidence>